<protein>
    <submittedName>
        <fullName evidence="1">Uncharacterized protein</fullName>
    </submittedName>
</protein>
<proteinExistence type="predicted"/>
<organism evidence="1 2">
    <name type="scientific">Dreissena polymorpha</name>
    <name type="common">Zebra mussel</name>
    <name type="synonym">Mytilus polymorpha</name>
    <dbReference type="NCBI Taxonomy" id="45954"/>
    <lineage>
        <taxon>Eukaryota</taxon>
        <taxon>Metazoa</taxon>
        <taxon>Spiralia</taxon>
        <taxon>Lophotrochozoa</taxon>
        <taxon>Mollusca</taxon>
        <taxon>Bivalvia</taxon>
        <taxon>Autobranchia</taxon>
        <taxon>Heteroconchia</taxon>
        <taxon>Euheterodonta</taxon>
        <taxon>Imparidentia</taxon>
        <taxon>Neoheterodontei</taxon>
        <taxon>Myida</taxon>
        <taxon>Dreissenoidea</taxon>
        <taxon>Dreissenidae</taxon>
        <taxon>Dreissena</taxon>
    </lineage>
</organism>
<sequence length="96" mass="9591">MMPGMGGMGAMPGIGGMGGIGPMGLALGGELSPRDFIMLDNAVKSILGPDSSPSPALIILAAQQGGMPSSATGMLPYMALMQAMAREKNITVPGQD</sequence>
<reference evidence="1" key="2">
    <citation type="submission" date="2020-11" db="EMBL/GenBank/DDBJ databases">
        <authorList>
            <person name="McCartney M.A."/>
            <person name="Auch B."/>
            <person name="Kono T."/>
            <person name="Mallez S."/>
            <person name="Becker A."/>
            <person name="Gohl D.M."/>
            <person name="Silverstein K.A.T."/>
            <person name="Koren S."/>
            <person name="Bechman K.B."/>
            <person name="Herman A."/>
            <person name="Abrahante J.E."/>
            <person name="Garbe J."/>
        </authorList>
    </citation>
    <scope>NUCLEOTIDE SEQUENCE</scope>
    <source>
        <strain evidence="1">Duluth1</strain>
        <tissue evidence="1">Whole animal</tissue>
    </source>
</reference>
<evidence type="ECO:0000313" key="2">
    <source>
        <dbReference type="Proteomes" id="UP000828390"/>
    </source>
</evidence>
<dbReference type="AlphaFoldDB" id="A0A9D4F1D7"/>
<keyword evidence="2" id="KW-1185">Reference proteome</keyword>
<dbReference type="EMBL" id="JAIWYP010000008">
    <property type="protein sequence ID" value="KAH3787682.1"/>
    <property type="molecule type" value="Genomic_DNA"/>
</dbReference>
<comment type="caution">
    <text evidence="1">The sequence shown here is derived from an EMBL/GenBank/DDBJ whole genome shotgun (WGS) entry which is preliminary data.</text>
</comment>
<name>A0A9D4F1D7_DREPO</name>
<gene>
    <name evidence="1" type="ORF">DPMN_165809</name>
</gene>
<accession>A0A9D4F1D7</accession>
<evidence type="ECO:0000313" key="1">
    <source>
        <dbReference type="EMBL" id="KAH3787682.1"/>
    </source>
</evidence>
<reference evidence="1" key="1">
    <citation type="journal article" date="2019" name="bioRxiv">
        <title>The Genome of the Zebra Mussel, Dreissena polymorpha: A Resource for Invasive Species Research.</title>
        <authorList>
            <person name="McCartney M.A."/>
            <person name="Auch B."/>
            <person name="Kono T."/>
            <person name="Mallez S."/>
            <person name="Zhang Y."/>
            <person name="Obille A."/>
            <person name="Becker A."/>
            <person name="Abrahante J.E."/>
            <person name="Garbe J."/>
            <person name="Badalamenti J.P."/>
            <person name="Herman A."/>
            <person name="Mangelson H."/>
            <person name="Liachko I."/>
            <person name="Sullivan S."/>
            <person name="Sone E.D."/>
            <person name="Koren S."/>
            <person name="Silverstein K.A.T."/>
            <person name="Beckman K.B."/>
            <person name="Gohl D.M."/>
        </authorList>
    </citation>
    <scope>NUCLEOTIDE SEQUENCE</scope>
    <source>
        <strain evidence="1">Duluth1</strain>
        <tissue evidence="1">Whole animal</tissue>
    </source>
</reference>
<dbReference type="Proteomes" id="UP000828390">
    <property type="component" value="Unassembled WGS sequence"/>
</dbReference>